<dbReference type="Pfam" id="PF04219">
    <property type="entry name" value="DUF413"/>
    <property type="match status" value="1"/>
</dbReference>
<protein>
    <recommendedName>
        <fullName evidence="2">Macrodomain Ori protein</fullName>
    </recommendedName>
</protein>
<keyword evidence="4" id="KW-1185">Reference proteome</keyword>
<gene>
    <name evidence="3" type="primary">maoP</name>
    <name evidence="3" type="ORF">PQR79_05325</name>
</gene>
<evidence type="ECO:0000313" key="3">
    <source>
        <dbReference type="EMBL" id="MDD8058551.1"/>
    </source>
</evidence>
<comment type="similarity">
    <text evidence="1">Belongs to the MaoP family.</text>
</comment>
<sequence length="133" mass="15172">MSEKSKHKALIGKPPEDMAHLGYLFTERERSYLNKYGAWLDALANSRISPITAKQSEFLKSVRCEKQPKTEAEVIWAKWSKAREELLQKRAAARSRRENEESKNMSSISTKKPFSFICNACGSNSPNLCRCSE</sequence>
<proteinExistence type="inferred from homology"/>
<dbReference type="InterPro" id="IPR007335">
    <property type="entry name" value="DUF413"/>
</dbReference>
<evidence type="ECO:0000256" key="1">
    <source>
        <dbReference type="ARBA" id="ARBA00093464"/>
    </source>
</evidence>
<comment type="caution">
    <text evidence="3">The sequence shown here is derived from an EMBL/GenBank/DDBJ whole genome shotgun (WGS) entry which is preliminary data.</text>
</comment>
<dbReference type="Proteomes" id="UP001213691">
    <property type="component" value="Unassembled WGS sequence"/>
</dbReference>
<name>A0ABT5TIY0_9GAMM</name>
<accession>A0ABT5TIY0</accession>
<evidence type="ECO:0000313" key="4">
    <source>
        <dbReference type="Proteomes" id="UP001213691"/>
    </source>
</evidence>
<evidence type="ECO:0000256" key="2">
    <source>
        <dbReference type="ARBA" id="ARBA00093628"/>
    </source>
</evidence>
<dbReference type="RefSeq" id="WP_238106148.1">
    <property type="nucleotide sequence ID" value="NZ_JAQQPZ010000003.1"/>
</dbReference>
<organism evidence="3 4">
    <name type="scientific">Shewanella metallivivens</name>
    <dbReference type="NCBI Taxonomy" id="2872342"/>
    <lineage>
        <taxon>Bacteria</taxon>
        <taxon>Pseudomonadati</taxon>
        <taxon>Pseudomonadota</taxon>
        <taxon>Gammaproteobacteria</taxon>
        <taxon>Alteromonadales</taxon>
        <taxon>Shewanellaceae</taxon>
        <taxon>Shewanella</taxon>
    </lineage>
</organism>
<dbReference type="EMBL" id="JAQQPZ010000003">
    <property type="protein sequence ID" value="MDD8058551.1"/>
    <property type="molecule type" value="Genomic_DNA"/>
</dbReference>
<reference evidence="3 4" key="1">
    <citation type="submission" date="2023-02" db="EMBL/GenBank/DDBJ databases">
        <title>Genome sequence of Shewanella metallivivens ER-Te-42B-Light, sp. nov., enriched from sulfide tube worms (Riftia pachyptila) isolated from Explorer Ridge in the Pacific Ocean.</title>
        <authorList>
            <person name="Maltman C."/>
            <person name="Kuzyk S.B."/>
            <person name="Kyndt J.A."/>
            <person name="Yurkov V."/>
        </authorList>
    </citation>
    <scope>NUCLEOTIDE SEQUENCE [LARGE SCALE GENOMIC DNA]</scope>
    <source>
        <strain evidence="3 4">ER-Te-42B-Light</strain>
    </source>
</reference>